<dbReference type="Proteomes" id="UP000660729">
    <property type="component" value="Unassembled WGS sequence"/>
</dbReference>
<dbReference type="AlphaFoldDB" id="A0A8H6RUA2"/>
<protein>
    <submittedName>
        <fullName evidence="1">Uncharacterized protein</fullName>
    </submittedName>
</protein>
<dbReference type="PANTHER" id="PTHR10622">
    <property type="entry name" value="HET DOMAIN-CONTAINING PROTEIN"/>
    <property type="match status" value="1"/>
</dbReference>
<evidence type="ECO:0000313" key="1">
    <source>
        <dbReference type="EMBL" id="KAF7197002.1"/>
    </source>
</evidence>
<sequence length="180" mass="20557">MPLLYGERKKAFFRLQLEIIKSTDDESVFAWTSSSTSPCGMIAPSPSCFAGFGNLRALPLNPEDRLAWQYTNKGLELRLADRADLTMGGWKMFQSVKFGLDTKVMTLASWVCDHDGFENADPSALKKATKGKIVSIELRRFGNSWKRVNAQQVLLAKEFERYETGYMKHPVQHRFYYVSQ</sequence>
<evidence type="ECO:0000313" key="2">
    <source>
        <dbReference type="Proteomes" id="UP000660729"/>
    </source>
</evidence>
<reference evidence="1" key="1">
    <citation type="submission" date="2020-04" db="EMBL/GenBank/DDBJ databases">
        <title>Draft genome resource of the tomato pathogen Pseudocercospora fuligena.</title>
        <authorList>
            <person name="Zaccaron A."/>
        </authorList>
    </citation>
    <scope>NUCLEOTIDE SEQUENCE</scope>
    <source>
        <strain evidence="1">PF001</strain>
    </source>
</reference>
<dbReference type="EMBL" id="JABCIY010000019">
    <property type="protein sequence ID" value="KAF7197002.1"/>
    <property type="molecule type" value="Genomic_DNA"/>
</dbReference>
<gene>
    <name evidence="1" type="ORF">HII31_01427</name>
</gene>
<dbReference type="OrthoDB" id="674604at2759"/>
<name>A0A8H6RUA2_9PEZI</name>
<organism evidence="1 2">
    <name type="scientific">Pseudocercospora fuligena</name>
    <dbReference type="NCBI Taxonomy" id="685502"/>
    <lineage>
        <taxon>Eukaryota</taxon>
        <taxon>Fungi</taxon>
        <taxon>Dikarya</taxon>
        <taxon>Ascomycota</taxon>
        <taxon>Pezizomycotina</taxon>
        <taxon>Dothideomycetes</taxon>
        <taxon>Dothideomycetidae</taxon>
        <taxon>Mycosphaerellales</taxon>
        <taxon>Mycosphaerellaceae</taxon>
        <taxon>Pseudocercospora</taxon>
    </lineage>
</organism>
<keyword evidence="2" id="KW-1185">Reference proteome</keyword>
<comment type="caution">
    <text evidence="1">The sequence shown here is derived from an EMBL/GenBank/DDBJ whole genome shotgun (WGS) entry which is preliminary data.</text>
</comment>
<dbReference type="PANTHER" id="PTHR10622:SF10">
    <property type="entry name" value="HET DOMAIN-CONTAINING PROTEIN"/>
    <property type="match status" value="1"/>
</dbReference>
<proteinExistence type="predicted"/>
<accession>A0A8H6RUA2</accession>